<keyword evidence="4" id="KW-0547">Nucleotide-binding</keyword>
<evidence type="ECO:0000313" key="11">
    <source>
        <dbReference type="Proteomes" id="UP000745859"/>
    </source>
</evidence>
<feature type="domain" description="HD/PDEase" evidence="9">
    <location>
        <begin position="25"/>
        <end position="139"/>
    </location>
</feature>
<evidence type="ECO:0000259" key="9">
    <source>
        <dbReference type="SMART" id="SM00471"/>
    </source>
</evidence>
<feature type="transmembrane region" description="Helical" evidence="8">
    <location>
        <begin position="376"/>
        <end position="397"/>
    </location>
</feature>
<keyword evidence="2" id="KW-1003">Cell membrane</keyword>
<organism evidence="10 11">
    <name type="scientific">Wenyingzhuangia heitensis</name>
    <dbReference type="NCBI Taxonomy" id="1487859"/>
    <lineage>
        <taxon>Bacteria</taxon>
        <taxon>Pseudomonadati</taxon>
        <taxon>Bacteroidota</taxon>
        <taxon>Flavobacteriia</taxon>
        <taxon>Flavobacteriales</taxon>
        <taxon>Flavobacteriaceae</taxon>
        <taxon>Wenyingzhuangia</taxon>
    </lineage>
</organism>
<feature type="transmembrane region" description="Helical" evidence="8">
    <location>
        <begin position="282"/>
        <end position="301"/>
    </location>
</feature>
<gene>
    <name evidence="10" type="ORF">FHR24_000961</name>
</gene>
<evidence type="ECO:0000256" key="2">
    <source>
        <dbReference type="ARBA" id="ARBA00022475"/>
    </source>
</evidence>
<dbReference type="InterPro" id="IPR006674">
    <property type="entry name" value="HD_domain"/>
</dbReference>
<dbReference type="SMART" id="SM00471">
    <property type="entry name" value="HDc"/>
    <property type="match status" value="1"/>
</dbReference>
<dbReference type="InterPro" id="IPR043760">
    <property type="entry name" value="PycTM_dom"/>
</dbReference>
<keyword evidence="11" id="KW-1185">Reference proteome</keyword>
<keyword evidence="3 8" id="KW-0812">Transmembrane</keyword>
<accession>A0ABX0UBS4</accession>
<evidence type="ECO:0000256" key="7">
    <source>
        <dbReference type="ARBA" id="ARBA00023136"/>
    </source>
</evidence>
<feature type="transmembrane region" description="Helical" evidence="8">
    <location>
        <begin position="251"/>
        <end position="270"/>
    </location>
</feature>
<evidence type="ECO:0000256" key="4">
    <source>
        <dbReference type="ARBA" id="ARBA00022741"/>
    </source>
</evidence>
<proteinExistence type="predicted"/>
<evidence type="ECO:0000256" key="6">
    <source>
        <dbReference type="ARBA" id="ARBA00023118"/>
    </source>
</evidence>
<evidence type="ECO:0000256" key="1">
    <source>
        <dbReference type="ARBA" id="ARBA00004236"/>
    </source>
</evidence>
<dbReference type="CDD" id="cd00077">
    <property type="entry name" value="HDc"/>
    <property type="match status" value="1"/>
</dbReference>
<sequence>MNSSMVESVELYVVNYLKHNLPAGTIYHSISHTQDVVDAVKTLAKEEKISEEDSECVLIAAWFHDVGYIRGGENHEDASISEAISFLKDHKFYSEGIDKVVGCIKATQMPQAPKSAIEKIICDADLFHVATTSFEDNSKLLRAEWELLEGKTMTDVEWYQCNSEFLRGHKFYTNFAFRNWSAMKAINLAGNEKKLKKAVQKEDDAILKREEKKAKNKEKNTPGKADKTIETMYRVTLRNHIKLSDIADTKANILLSVNAIILSLALSNLFPKLDKADNHYLIAPTLIFLLTAVVSMVFAIISTRPKVTSGTFTQEDIDNKKVNLLFFGNFHKMPLQVFDDGIFTLMEDKEYLYKSLNKDLYFLGIVLARKYRLLRITYSIFMTGIIASVVAFGIAFYNLGLGI</sequence>
<dbReference type="Gene3D" id="1.10.3210.10">
    <property type="entry name" value="Hypothetical protein af1432"/>
    <property type="match status" value="1"/>
</dbReference>
<keyword evidence="6" id="KW-0051">Antiviral defense</keyword>
<evidence type="ECO:0000256" key="3">
    <source>
        <dbReference type="ARBA" id="ARBA00022692"/>
    </source>
</evidence>
<dbReference type="Pfam" id="PF01966">
    <property type="entry name" value="HD"/>
    <property type="match status" value="1"/>
</dbReference>
<dbReference type="InterPro" id="IPR003607">
    <property type="entry name" value="HD/PDEase_dom"/>
</dbReference>
<comment type="subcellular location">
    <subcellularLocation>
        <location evidence="1">Cell membrane</location>
    </subcellularLocation>
</comment>
<dbReference type="Pfam" id="PF18967">
    <property type="entry name" value="PycTM"/>
    <property type="match status" value="1"/>
</dbReference>
<evidence type="ECO:0000256" key="8">
    <source>
        <dbReference type="SAM" id="Phobius"/>
    </source>
</evidence>
<dbReference type="Proteomes" id="UP000745859">
    <property type="component" value="Unassembled WGS sequence"/>
</dbReference>
<evidence type="ECO:0000256" key="5">
    <source>
        <dbReference type="ARBA" id="ARBA00022989"/>
    </source>
</evidence>
<reference evidence="10 11" key="1">
    <citation type="submission" date="2020-03" db="EMBL/GenBank/DDBJ databases">
        <title>Genomic Encyclopedia of Type Strains, Phase IV (KMG-IV): sequencing the most valuable type-strain genomes for metagenomic binning, comparative biology and taxonomic classification.</title>
        <authorList>
            <person name="Goeker M."/>
        </authorList>
    </citation>
    <scope>NUCLEOTIDE SEQUENCE [LARGE SCALE GENOMIC DNA]</scope>
    <source>
        <strain evidence="10 11">DSM 101599</strain>
    </source>
</reference>
<keyword evidence="7 8" id="KW-0472">Membrane</keyword>
<dbReference type="SUPFAM" id="SSF109604">
    <property type="entry name" value="HD-domain/PDEase-like"/>
    <property type="match status" value="1"/>
</dbReference>
<evidence type="ECO:0000313" key="10">
    <source>
        <dbReference type="EMBL" id="NIJ44522.1"/>
    </source>
</evidence>
<protein>
    <submittedName>
        <fullName evidence="10">Metal-dependent HD superfamily phosphohydrolase</fullName>
    </submittedName>
</protein>
<dbReference type="RefSeq" id="WP_167184667.1">
    <property type="nucleotide sequence ID" value="NZ_JAASQL010000001.1"/>
</dbReference>
<comment type="caution">
    <text evidence="10">The sequence shown here is derived from an EMBL/GenBank/DDBJ whole genome shotgun (WGS) entry which is preliminary data.</text>
</comment>
<name>A0ABX0UBS4_9FLAO</name>
<keyword evidence="5 8" id="KW-1133">Transmembrane helix</keyword>
<dbReference type="EMBL" id="JAASQL010000001">
    <property type="protein sequence ID" value="NIJ44522.1"/>
    <property type="molecule type" value="Genomic_DNA"/>
</dbReference>